<evidence type="ECO:0000313" key="1">
    <source>
        <dbReference type="EMBL" id="PIL44717.1"/>
    </source>
</evidence>
<proteinExistence type="predicted"/>
<evidence type="ECO:0000313" key="2">
    <source>
        <dbReference type="Proteomes" id="UP000230390"/>
    </source>
</evidence>
<gene>
    <name evidence="1" type="ORF">CR105_12455</name>
</gene>
<dbReference type="Proteomes" id="UP000230390">
    <property type="component" value="Unassembled WGS sequence"/>
</dbReference>
<protein>
    <submittedName>
        <fullName evidence="1">Uncharacterized protein</fullName>
    </submittedName>
</protein>
<dbReference type="AlphaFoldDB" id="A0A2G8TF95"/>
<sequence length="143" mass="15177">MLACVAAAALQGCATVFDTNEQEIAVRAVLDHREVGGVGCVLSNKAGRWFVMAPGRVTVRKSVYPLVVDCKKEGVGAASETVDSHFGIIKLVGNFVASGGWGYLVDRDSGAGFDYPVTLTVLMRRAVPNTQDEEQPGASNQVY</sequence>
<dbReference type="OrthoDB" id="8549440at2"/>
<organism evidence="1 2">
    <name type="scientific">Massilia eurypsychrophila</name>
    <dbReference type="NCBI Taxonomy" id="1485217"/>
    <lineage>
        <taxon>Bacteria</taxon>
        <taxon>Pseudomonadati</taxon>
        <taxon>Pseudomonadota</taxon>
        <taxon>Betaproteobacteria</taxon>
        <taxon>Burkholderiales</taxon>
        <taxon>Oxalobacteraceae</taxon>
        <taxon>Telluria group</taxon>
        <taxon>Massilia</taxon>
    </lineage>
</organism>
<comment type="caution">
    <text evidence="1">The sequence shown here is derived from an EMBL/GenBank/DDBJ whole genome shotgun (WGS) entry which is preliminary data.</text>
</comment>
<keyword evidence="2" id="KW-1185">Reference proteome</keyword>
<reference evidence="1 2" key="1">
    <citation type="submission" date="2017-10" db="EMBL/GenBank/DDBJ databases">
        <title>Massilia psychrophilum sp. nov., a novel purple-pigmented bacterium isolated from Tianshan glacier, Xinjiang Municipality, China.</title>
        <authorList>
            <person name="Wang H."/>
        </authorList>
    </citation>
    <scope>NUCLEOTIDE SEQUENCE [LARGE SCALE GENOMIC DNA]</scope>
    <source>
        <strain evidence="1 2">JCM 30074</strain>
    </source>
</reference>
<dbReference type="EMBL" id="PDOC01000006">
    <property type="protein sequence ID" value="PIL44717.1"/>
    <property type="molecule type" value="Genomic_DNA"/>
</dbReference>
<name>A0A2G8TF95_9BURK</name>
<accession>A0A2G8TF95</accession>